<dbReference type="Gramene" id="rna-gnl|WGS:JABURB|Cocit.L3928.1">
    <property type="protein sequence ID" value="cds-KAF7846667.1"/>
    <property type="gene ID" value="gene-BT93_L3928"/>
</dbReference>
<dbReference type="AlphaFoldDB" id="A0A8T0CGL7"/>
<accession>A0A8T0CGL7</accession>
<sequence length="76" mass="8632">MEGREGGVGVTRLQVKKSRSLTDSAAATRFLCFTASPPTSFCAGPPLVFSFLETDLGFEKFYFFLLLMWLRLRTMW</sequence>
<dbReference type="EMBL" id="MU092176">
    <property type="protein sequence ID" value="KAF7846667.1"/>
    <property type="molecule type" value="Genomic_DNA"/>
</dbReference>
<protein>
    <submittedName>
        <fullName evidence="1">Uncharacterized protein</fullName>
    </submittedName>
</protein>
<evidence type="ECO:0000313" key="2">
    <source>
        <dbReference type="Proteomes" id="UP000806378"/>
    </source>
</evidence>
<name>A0A8T0CGL7_CORYI</name>
<proteinExistence type="predicted"/>
<reference evidence="1" key="1">
    <citation type="submission" date="2020-05" db="EMBL/GenBank/DDBJ databases">
        <title>WGS assembly of Corymbia citriodora subspecies variegata.</title>
        <authorList>
            <person name="Barry K."/>
            <person name="Hundley H."/>
            <person name="Shu S."/>
            <person name="Jenkins J."/>
            <person name="Grimwood J."/>
            <person name="Baten A."/>
        </authorList>
    </citation>
    <scope>NUCLEOTIDE SEQUENCE</scope>
    <source>
        <strain evidence="1">CV2-018</strain>
    </source>
</reference>
<evidence type="ECO:0000313" key="1">
    <source>
        <dbReference type="EMBL" id="KAF7846667.1"/>
    </source>
</evidence>
<comment type="caution">
    <text evidence="1">The sequence shown here is derived from an EMBL/GenBank/DDBJ whole genome shotgun (WGS) entry which is preliminary data.</text>
</comment>
<dbReference type="Proteomes" id="UP000806378">
    <property type="component" value="Unassembled WGS sequence"/>
</dbReference>
<gene>
    <name evidence="1" type="ORF">BT93_L3928</name>
</gene>
<organism evidence="1 2">
    <name type="scientific">Corymbia citriodora subsp. variegata</name>
    <dbReference type="NCBI Taxonomy" id="360336"/>
    <lineage>
        <taxon>Eukaryota</taxon>
        <taxon>Viridiplantae</taxon>
        <taxon>Streptophyta</taxon>
        <taxon>Embryophyta</taxon>
        <taxon>Tracheophyta</taxon>
        <taxon>Spermatophyta</taxon>
        <taxon>Magnoliopsida</taxon>
        <taxon>eudicotyledons</taxon>
        <taxon>Gunneridae</taxon>
        <taxon>Pentapetalae</taxon>
        <taxon>rosids</taxon>
        <taxon>malvids</taxon>
        <taxon>Myrtales</taxon>
        <taxon>Myrtaceae</taxon>
        <taxon>Myrtoideae</taxon>
        <taxon>Eucalypteae</taxon>
        <taxon>Corymbia</taxon>
    </lineage>
</organism>
<keyword evidence="2" id="KW-1185">Reference proteome</keyword>